<dbReference type="GO" id="GO:0005886">
    <property type="term" value="C:plasma membrane"/>
    <property type="evidence" value="ECO:0007669"/>
    <property type="project" value="UniProtKB-SubCell"/>
</dbReference>
<evidence type="ECO:0000256" key="5">
    <source>
        <dbReference type="ARBA" id="ARBA00023136"/>
    </source>
</evidence>
<evidence type="ECO:0000256" key="6">
    <source>
        <dbReference type="SAM" id="Phobius"/>
    </source>
</evidence>
<dbReference type="Pfam" id="PF07681">
    <property type="entry name" value="DoxX"/>
    <property type="match status" value="1"/>
</dbReference>
<dbReference type="PANTHER" id="PTHR33452">
    <property type="entry name" value="OXIDOREDUCTASE CATD-RELATED"/>
    <property type="match status" value="1"/>
</dbReference>
<accession>A0A382E9M2</accession>
<dbReference type="PANTHER" id="PTHR33452:SF1">
    <property type="entry name" value="INNER MEMBRANE PROTEIN YPHA-RELATED"/>
    <property type="match status" value="1"/>
</dbReference>
<evidence type="ECO:0008006" key="8">
    <source>
        <dbReference type="Google" id="ProtNLM"/>
    </source>
</evidence>
<evidence type="ECO:0000256" key="4">
    <source>
        <dbReference type="ARBA" id="ARBA00022989"/>
    </source>
</evidence>
<evidence type="ECO:0000256" key="3">
    <source>
        <dbReference type="ARBA" id="ARBA00022692"/>
    </source>
</evidence>
<dbReference type="EMBL" id="UINC01043152">
    <property type="protein sequence ID" value="SVB46784.1"/>
    <property type="molecule type" value="Genomic_DNA"/>
</dbReference>
<comment type="subcellular location">
    <subcellularLocation>
        <location evidence="1">Cell membrane</location>
        <topology evidence="1">Multi-pass membrane protein</topology>
    </subcellularLocation>
</comment>
<organism evidence="7">
    <name type="scientific">marine metagenome</name>
    <dbReference type="NCBI Taxonomy" id="408172"/>
    <lineage>
        <taxon>unclassified sequences</taxon>
        <taxon>metagenomes</taxon>
        <taxon>ecological metagenomes</taxon>
    </lineage>
</organism>
<feature type="transmembrane region" description="Helical" evidence="6">
    <location>
        <begin position="92"/>
        <end position="110"/>
    </location>
</feature>
<keyword evidence="3 6" id="KW-0812">Transmembrane</keyword>
<dbReference type="InterPro" id="IPR051907">
    <property type="entry name" value="DoxX-like_oxidoreductase"/>
</dbReference>
<dbReference type="AlphaFoldDB" id="A0A382E9M2"/>
<feature type="transmembrane region" description="Helical" evidence="6">
    <location>
        <begin position="42"/>
        <end position="61"/>
    </location>
</feature>
<evidence type="ECO:0000313" key="7">
    <source>
        <dbReference type="EMBL" id="SVB46784.1"/>
    </source>
</evidence>
<keyword evidence="5 6" id="KW-0472">Membrane</keyword>
<feature type="transmembrane region" description="Helical" evidence="6">
    <location>
        <begin position="68"/>
        <end position="86"/>
    </location>
</feature>
<keyword evidence="4 6" id="KW-1133">Transmembrane helix</keyword>
<reference evidence="7" key="1">
    <citation type="submission" date="2018-05" db="EMBL/GenBank/DDBJ databases">
        <authorList>
            <person name="Lanie J.A."/>
            <person name="Ng W.-L."/>
            <person name="Kazmierczak K.M."/>
            <person name="Andrzejewski T.M."/>
            <person name="Davidsen T.M."/>
            <person name="Wayne K.J."/>
            <person name="Tettelin H."/>
            <person name="Glass J.I."/>
            <person name="Rusch D."/>
            <person name="Podicherti R."/>
            <person name="Tsui H.-C.T."/>
            <person name="Winkler M.E."/>
        </authorList>
    </citation>
    <scope>NUCLEOTIDE SEQUENCE</scope>
</reference>
<proteinExistence type="predicted"/>
<dbReference type="InterPro" id="IPR032808">
    <property type="entry name" value="DoxX"/>
</dbReference>
<evidence type="ECO:0000256" key="2">
    <source>
        <dbReference type="ARBA" id="ARBA00022475"/>
    </source>
</evidence>
<name>A0A382E9M2_9ZZZZ</name>
<gene>
    <name evidence="7" type="ORF">METZ01_LOCUS199638</name>
</gene>
<keyword evidence="2" id="KW-1003">Cell membrane</keyword>
<sequence length="127" mass="14675">MHIIEAFGRILLSSLFLVEGVRKFFFQEETIMYMEDYGVPEILFFPSIILEVLFPILLIIGYKTRFSASIMALFTLTVAIIFHTNFENQMELIIFLKDFAIAGGFLIIAANEPKICSIDYYLKSKKQ</sequence>
<evidence type="ECO:0000256" key="1">
    <source>
        <dbReference type="ARBA" id="ARBA00004651"/>
    </source>
</evidence>
<protein>
    <recommendedName>
        <fullName evidence="8">DoxX family protein</fullName>
    </recommendedName>
</protein>